<sequence length="338" mass="37595">MQMDENNTNGAVKVNNVAANGGANLTAERLATASNEDFSRLNKDGIADIKESLLKRDGVAKEYQPTAIDIFNRTLRVNDPAINRELHDTMQDAEDMLEQQKNAKSGGGSGQSNPFATLGKLWDNFKGGTEKSKINDEIRKENDLIRRVEESTNYGKDVYLDLTANRINLQNQSAALNKMLSEKKLTVDDLMIPETIGSNPDLAVKLREFNAARESFKSSCEAANDFATYKNEMGDSRSHIDTCNMDTINRINSEIELAKQLSMESHPETDAPNPFYDVFANAPQASVTNDGVLNLEENDTKENALLEILDDLLEKFNNMNPFQFISKRNASQSPSNVM</sequence>
<gene>
    <name evidence="1" type="ORF">K05K4_50530</name>
</gene>
<geneLocation type="plasmid" evidence="1">
    <name>pL289</name>
</geneLocation>
<proteinExistence type="predicted"/>
<dbReference type="AlphaFoldDB" id="A0A1W6V9E2"/>
<evidence type="ECO:0000313" key="1">
    <source>
        <dbReference type="EMBL" id="ARP21755.1"/>
    </source>
</evidence>
<dbReference type="RefSeq" id="WP_086048390.1">
    <property type="nucleotide sequence ID" value="NZ_CP017893.1"/>
</dbReference>
<reference evidence="1" key="1">
    <citation type="submission" date="2016-10" db="EMBL/GenBank/DDBJ databases">
        <title>The High Quality Genome of Vibrio alginolyticus K01M1.</title>
        <authorList>
            <person name="Wendling C."/>
            <person name="Chibani C.M."/>
            <person name="Hertel R."/>
            <person name="Sproer C."/>
            <person name="Bunk B."/>
            <person name="Overmann J."/>
            <person name="Roth O."/>
            <person name="Liesegang H."/>
        </authorList>
    </citation>
    <scope>NUCLEOTIDE SEQUENCE</scope>
    <source>
        <strain evidence="1">K05K4</strain>
        <plasmid evidence="1">pL289</plasmid>
    </source>
</reference>
<accession>A0A1W6V9E2</accession>
<protein>
    <submittedName>
        <fullName evidence="1">Uncharacterized protein</fullName>
    </submittedName>
</protein>
<name>A0A1W6V9E2_VIBAL</name>
<keyword evidence="1" id="KW-0614">Plasmid</keyword>
<organism evidence="1">
    <name type="scientific">Vibrio alginolyticus</name>
    <dbReference type="NCBI Taxonomy" id="663"/>
    <lineage>
        <taxon>Bacteria</taxon>
        <taxon>Pseudomonadati</taxon>
        <taxon>Pseudomonadota</taxon>
        <taxon>Gammaproteobacteria</taxon>
        <taxon>Vibrionales</taxon>
        <taxon>Vibrionaceae</taxon>
        <taxon>Vibrio</taxon>
    </lineage>
</organism>
<dbReference type="EMBL" id="CP017904">
    <property type="protein sequence ID" value="ARP21755.1"/>
    <property type="molecule type" value="Genomic_DNA"/>
</dbReference>